<dbReference type="RefSeq" id="WP_074771987.1">
    <property type="nucleotide sequence ID" value="NZ_FNKP01000003.1"/>
</dbReference>
<dbReference type="SUPFAM" id="SSF88723">
    <property type="entry name" value="PIN domain-like"/>
    <property type="match status" value="1"/>
</dbReference>
<dbReference type="AlphaFoldDB" id="A0A1H1JL35"/>
<reference evidence="3" key="1">
    <citation type="submission" date="2016-10" db="EMBL/GenBank/DDBJ databases">
        <authorList>
            <person name="Varghese N."/>
        </authorList>
    </citation>
    <scope>NUCLEOTIDE SEQUENCE [LARGE SCALE GENOMIC DNA]</scope>
    <source>
        <strain evidence="3">GAS106B</strain>
    </source>
</reference>
<dbReference type="Gene3D" id="3.40.50.1010">
    <property type="entry name" value="5'-nuclease"/>
    <property type="match status" value="1"/>
</dbReference>
<evidence type="ECO:0000313" key="3">
    <source>
        <dbReference type="Proteomes" id="UP000183487"/>
    </source>
</evidence>
<feature type="domain" description="PIN" evidence="1">
    <location>
        <begin position="3"/>
        <end position="119"/>
    </location>
</feature>
<dbReference type="EMBL" id="FNKP01000003">
    <property type="protein sequence ID" value="SDR50662.1"/>
    <property type="molecule type" value="Genomic_DNA"/>
</dbReference>
<organism evidence="2 3">
    <name type="scientific">Paraburkholderia fungorum</name>
    <dbReference type="NCBI Taxonomy" id="134537"/>
    <lineage>
        <taxon>Bacteria</taxon>
        <taxon>Pseudomonadati</taxon>
        <taxon>Pseudomonadota</taxon>
        <taxon>Betaproteobacteria</taxon>
        <taxon>Burkholderiales</taxon>
        <taxon>Burkholderiaceae</taxon>
        <taxon>Paraburkholderia</taxon>
    </lineage>
</organism>
<name>A0A1H1JL35_9BURK</name>
<dbReference type="Proteomes" id="UP000183487">
    <property type="component" value="Unassembled WGS sequence"/>
</dbReference>
<dbReference type="InterPro" id="IPR052919">
    <property type="entry name" value="TA_system_RNase"/>
</dbReference>
<protein>
    <submittedName>
        <fullName evidence="2">PIN domain nuclease, a component of toxin-antitoxin system (PIN domain)</fullName>
    </submittedName>
</protein>
<dbReference type="InterPro" id="IPR029060">
    <property type="entry name" value="PIN-like_dom_sf"/>
</dbReference>
<proteinExistence type="predicted"/>
<evidence type="ECO:0000313" key="2">
    <source>
        <dbReference type="EMBL" id="SDR50662.1"/>
    </source>
</evidence>
<keyword evidence="3" id="KW-1185">Reference proteome</keyword>
<dbReference type="PANTHER" id="PTHR36173:SF1">
    <property type="entry name" value="RIBONUCLEASE VAPC22"/>
    <property type="match status" value="1"/>
</dbReference>
<dbReference type="CDD" id="cd09872">
    <property type="entry name" value="PIN_Sll0205-like"/>
    <property type="match status" value="1"/>
</dbReference>
<evidence type="ECO:0000259" key="1">
    <source>
        <dbReference type="Pfam" id="PF01850"/>
    </source>
</evidence>
<dbReference type="PANTHER" id="PTHR36173">
    <property type="entry name" value="RIBONUCLEASE VAPC16-RELATED"/>
    <property type="match status" value="1"/>
</dbReference>
<dbReference type="Pfam" id="PF01850">
    <property type="entry name" value="PIN"/>
    <property type="match status" value="1"/>
</dbReference>
<gene>
    <name evidence="2" type="ORF">SAMN05443245_6723</name>
</gene>
<dbReference type="InterPro" id="IPR002716">
    <property type="entry name" value="PIN_dom"/>
</dbReference>
<accession>A0A1H1JL35</accession>
<dbReference type="InterPro" id="IPR041705">
    <property type="entry name" value="PIN_Sll0205"/>
</dbReference>
<dbReference type="OrthoDB" id="9798990at2"/>
<sequence>MITLDTLALVCWLGRQKALSQAAHDAIDRELNGGEILISAISALEIAEFVKDGRLGLSMDARSWLSTFASMEGVRMVPVDTEIAIRAATLPPALTSHQRLIVATARTFGGALVTSDAKVRASTYVETIW</sequence>